<evidence type="ECO:0000256" key="1">
    <source>
        <dbReference type="SAM" id="Phobius"/>
    </source>
</evidence>
<keyword evidence="1" id="KW-0472">Membrane</keyword>
<accession>A0A5C5Y3S6</accession>
<feature type="transmembrane region" description="Helical" evidence="1">
    <location>
        <begin position="24"/>
        <end position="45"/>
    </location>
</feature>
<dbReference type="RefSeq" id="WP_197203617.1">
    <property type="nucleotide sequence ID" value="NZ_SJPL01000001.1"/>
</dbReference>
<keyword evidence="1" id="KW-0812">Transmembrane</keyword>
<name>A0A5C5Y3S6_9PLAN</name>
<dbReference type="GO" id="GO:0005886">
    <property type="term" value="C:plasma membrane"/>
    <property type="evidence" value="ECO:0007669"/>
    <property type="project" value="UniProtKB-SubCell"/>
</dbReference>
<proteinExistence type="predicted"/>
<gene>
    <name evidence="2" type="ORF">Pan14r_26020</name>
</gene>
<keyword evidence="3" id="KW-1185">Reference proteome</keyword>
<feature type="transmembrane region" description="Helical" evidence="1">
    <location>
        <begin position="323"/>
        <end position="346"/>
    </location>
</feature>
<dbReference type="Pfam" id="PF12679">
    <property type="entry name" value="ABC2_membrane_2"/>
    <property type="match status" value="1"/>
</dbReference>
<dbReference type="EMBL" id="SJPL01000001">
    <property type="protein sequence ID" value="TWT70297.1"/>
    <property type="molecule type" value="Genomic_DNA"/>
</dbReference>
<dbReference type="Proteomes" id="UP000317238">
    <property type="component" value="Unassembled WGS sequence"/>
</dbReference>
<sequence>MRSFRFSAYTAILIDSFHAALASRVLWCAFVAIWLLLLALAPIGYREDLTTDFRWQHFAAGTKLKAMLATGLVQPEQTGPAVAKIANALPDDLKDQLRQVGEGSEVRIPLSDFADAFNDLLDDPSWYDPVAWQDLLAPFELIKRQQSNPDDWTKSERRRVARLRLETALPGVFEARSAQSILMTYAGFDFPASFTIDQRQFKALINQFVLPQLINLLLGFVLVFLGILVTASLIPDLLQPGSLHLLLSKPISRPMLFLTKFLGGCAFVFLCVVQLVIGLWLIAGLRLDIWNARLLWCIPVSVFLFSVFYSVSVLAGLRWRSPILSIGVTCMFGAIVFVVGFVGGLFDGLVRRPDEVIAVTVDQDDIIVKTRGQGLQRYDGDSNQWVDIVESQAMGSDRVLSPVSMDEGTIASARISGGRFNAFGAGTLDLLVFRRRNDWEPERLARLPVSTVDLRSDRAGHLYAKNMGDLFVADIDAIVDDEAQTADDAEAESSMTNWLSKLLSMQGAGTERFRSIIPAKASVASPSEFAVADDGRSLWLISAGRIFKLEKPSASTNGPWDLDASTEAEGEASADARIAISGNVLLVSRLNEPLQFFDARDLTPIKAQHAQGLQPEWDLVKVIGLETQNDGRIQFAFVNADAQAGLIEVDIVGDEPTFKTQTFPFREVVSISRIDQPNQVILSHHIDQLEWIDLRTMQSTKAVRPNMSTWRLVDRYVITPLRTIIPQTGELGGTVAAIIGGSDTAEIPGGPNRDDEQVVRYPIVRPVVSCAAFTLVMLTIGCVYFSRSDY</sequence>
<dbReference type="AlphaFoldDB" id="A0A5C5Y3S6"/>
<protein>
    <submittedName>
        <fullName evidence="2">ABC-2 family transporter protein</fullName>
    </submittedName>
</protein>
<dbReference type="GO" id="GO:0140359">
    <property type="term" value="F:ABC-type transporter activity"/>
    <property type="evidence" value="ECO:0007669"/>
    <property type="project" value="InterPro"/>
</dbReference>
<feature type="transmembrane region" description="Helical" evidence="1">
    <location>
        <begin position="213"/>
        <end position="235"/>
    </location>
</feature>
<comment type="caution">
    <text evidence="2">The sequence shown here is derived from an EMBL/GenBank/DDBJ whole genome shotgun (WGS) entry which is preliminary data.</text>
</comment>
<keyword evidence="1" id="KW-1133">Transmembrane helix</keyword>
<feature type="transmembrane region" description="Helical" evidence="1">
    <location>
        <begin position="763"/>
        <end position="786"/>
    </location>
</feature>
<evidence type="ECO:0000313" key="2">
    <source>
        <dbReference type="EMBL" id="TWT70297.1"/>
    </source>
</evidence>
<evidence type="ECO:0000313" key="3">
    <source>
        <dbReference type="Proteomes" id="UP000317238"/>
    </source>
</evidence>
<feature type="transmembrane region" description="Helical" evidence="1">
    <location>
        <begin position="255"/>
        <end position="282"/>
    </location>
</feature>
<reference evidence="2 3" key="1">
    <citation type="submission" date="2019-02" db="EMBL/GenBank/DDBJ databases">
        <title>Deep-cultivation of Planctomycetes and their phenomic and genomic characterization uncovers novel biology.</title>
        <authorList>
            <person name="Wiegand S."/>
            <person name="Jogler M."/>
            <person name="Boedeker C."/>
            <person name="Pinto D."/>
            <person name="Vollmers J."/>
            <person name="Rivas-Marin E."/>
            <person name="Kohn T."/>
            <person name="Peeters S.H."/>
            <person name="Heuer A."/>
            <person name="Rast P."/>
            <person name="Oberbeckmann S."/>
            <person name="Bunk B."/>
            <person name="Jeske O."/>
            <person name="Meyerdierks A."/>
            <person name="Storesund J.E."/>
            <person name="Kallscheuer N."/>
            <person name="Luecker S."/>
            <person name="Lage O.M."/>
            <person name="Pohl T."/>
            <person name="Merkel B.J."/>
            <person name="Hornburger P."/>
            <person name="Mueller R.-W."/>
            <person name="Bruemmer F."/>
            <person name="Labrenz M."/>
            <person name="Spormann A.M."/>
            <person name="Op Den Camp H."/>
            <person name="Overmann J."/>
            <person name="Amann R."/>
            <person name="Jetten M.S.M."/>
            <person name="Mascher T."/>
            <person name="Medema M.H."/>
            <person name="Devos D.P."/>
            <person name="Kaster A.-K."/>
            <person name="Ovreas L."/>
            <person name="Rohde M."/>
            <person name="Galperin M.Y."/>
            <person name="Jogler C."/>
        </authorList>
    </citation>
    <scope>NUCLEOTIDE SEQUENCE [LARGE SCALE GENOMIC DNA]</scope>
    <source>
        <strain evidence="2 3">Pan14r</strain>
    </source>
</reference>
<organism evidence="2 3">
    <name type="scientific">Crateriforma conspicua</name>
    <dbReference type="NCBI Taxonomy" id="2527996"/>
    <lineage>
        <taxon>Bacteria</taxon>
        <taxon>Pseudomonadati</taxon>
        <taxon>Planctomycetota</taxon>
        <taxon>Planctomycetia</taxon>
        <taxon>Planctomycetales</taxon>
        <taxon>Planctomycetaceae</taxon>
        <taxon>Crateriforma</taxon>
    </lineage>
</organism>
<feature type="transmembrane region" description="Helical" evidence="1">
    <location>
        <begin position="294"/>
        <end position="317"/>
    </location>
</feature>